<gene>
    <name evidence="1" type="ORF">Cni_G28934</name>
</gene>
<evidence type="ECO:0000313" key="1">
    <source>
        <dbReference type="EMBL" id="WOL20132.1"/>
    </source>
</evidence>
<dbReference type="EMBL" id="CP136898">
    <property type="protein sequence ID" value="WOL20132.1"/>
    <property type="molecule type" value="Genomic_DNA"/>
</dbReference>
<organism evidence="1 2">
    <name type="scientific">Canna indica</name>
    <name type="common">Indian-shot</name>
    <dbReference type="NCBI Taxonomy" id="4628"/>
    <lineage>
        <taxon>Eukaryota</taxon>
        <taxon>Viridiplantae</taxon>
        <taxon>Streptophyta</taxon>
        <taxon>Embryophyta</taxon>
        <taxon>Tracheophyta</taxon>
        <taxon>Spermatophyta</taxon>
        <taxon>Magnoliopsida</taxon>
        <taxon>Liliopsida</taxon>
        <taxon>Zingiberales</taxon>
        <taxon>Cannaceae</taxon>
        <taxon>Canna</taxon>
    </lineage>
</organism>
<name>A0AAQ3LAQ2_9LILI</name>
<sequence>MPRTVSARMNRWLTRLVTKDEVKKVAFSINGNSAPGEDGFTGLTFLLNTEINQQRLHGVKMSRLEPPITYLFFVDDIILFDKPNKHSMVAIRNNVNSFEALSGLRVNLDKSAMFFSRNTSHRLQT</sequence>
<protein>
    <recommendedName>
        <fullName evidence="3">Reverse transcriptase domain-containing protein</fullName>
    </recommendedName>
</protein>
<evidence type="ECO:0000313" key="2">
    <source>
        <dbReference type="Proteomes" id="UP001327560"/>
    </source>
</evidence>
<keyword evidence="2" id="KW-1185">Reference proteome</keyword>
<proteinExistence type="predicted"/>
<dbReference type="AlphaFoldDB" id="A0AAQ3LAQ2"/>
<dbReference type="Proteomes" id="UP001327560">
    <property type="component" value="Chromosome 9"/>
</dbReference>
<accession>A0AAQ3LAQ2</accession>
<evidence type="ECO:0008006" key="3">
    <source>
        <dbReference type="Google" id="ProtNLM"/>
    </source>
</evidence>
<reference evidence="1 2" key="1">
    <citation type="submission" date="2023-10" db="EMBL/GenBank/DDBJ databases">
        <title>Chromosome-scale genome assembly provides insights into flower coloration mechanisms of Canna indica.</title>
        <authorList>
            <person name="Li C."/>
        </authorList>
    </citation>
    <scope>NUCLEOTIDE SEQUENCE [LARGE SCALE GENOMIC DNA]</scope>
    <source>
        <tissue evidence="1">Flower</tissue>
    </source>
</reference>